<dbReference type="Proteomes" id="UP000515151">
    <property type="component" value="Chromosome 2"/>
</dbReference>
<dbReference type="AlphaFoldDB" id="A0A6P8C705"/>
<dbReference type="InterPro" id="IPR040338">
    <property type="entry name" value="At1g67623-like"/>
</dbReference>
<organism evidence="2 3">
    <name type="scientific">Punica granatum</name>
    <name type="common">Pomegranate</name>
    <dbReference type="NCBI Taxonomy" id="22663"/>
    <lineage>
        <taxon>Eukaryota</taxon>
        <taxon>Viridiplantae</taxon>
        <taxon>Streptophyta</taxon>
        <taxon>Embryophyta</taxon>
        <taxon>Tracheophyta</taxon>
        <taxon>Spermatophyta</taxon>
        <taxon>Magnoliopsida</taxon>
        <taxon>eudicotyledons</taxon>
        <taxon>Gunneridae</taxon>
        <taxon>Pentapetalae</taxon>
        <taxon>rosids</taxon>
        <taxon>malvids</taxon>
        <taxon>Myrtales</taxon>
        <taxon>Lythraceae</taxon>
        <taxon>Punica</taxon>
    </lineage>
</organism>
<protein>
    <submittedName>
        <fullName evidence="3">F-box protein At1g67623</fullName>
    </submittedName>
</protein>
<accession>A0A6P8C705</accession>
<dbReference type="PANTHER" id="PTHR33784">
    <property type="entry name" value="OS05G0482100 PROTEIN"/>
    <property type="match status" value="1"/>
</dbReference>
<name>A0A6P8C705_PUNGR</name>
<dbReference type="Gene3D" id="1.25.40.10">
    <property type="entry name" value="Tetratricopeptide repeat domain"/>
    <property type="match status" value="1"/>
</dbReference>
<dbReference type="PANTHER" id="PTHR33784:SF10">
    <property type="entry name" value="F-BOX PROTEIN"/>
    <property type="match status" value="1"/>
</dbReference>
<dbReference type="InterPro" id="IPR011990">
    <property type="entry name" value="TPR-like_helical_dom_sf"/>
</dbReference>
<reference evidence="3" key="2">
    <citation type="submission" date="2025-08" db="UniProtKB">
        <authorList>
            <consortium name="RefSeq"/>
        </authorList>
    </citation>
    <scope>IDENTIFICATION</scope>
    <source>
        <tissue evidence="3">Leaf</tissue>
    </source>
</reference>
<dbReference type="GeneID" id="116194062"/>
<feature type="domain" description="At2g35280-like TPR" evidence="1">
    <location>
        <begin position="126"/>
        <end position="226"/>
    </location>
</feature>
<dbReference type="InterPro" id="IPR057136">
    <property type="entry name" value="At2g35280_TPR_dom"/>
</dbReference>
<sequence>MRGASSSRRCRLGYGRSSVRNLLAGVCVGSSLIASLAKRMASRISHSARRLIMHMKSTSKVFLLRGKANKNCMLVKDLPGDLIIDILALAAGTSHTNLFNLKLSCKVFKELAEEGHVYKHVSLENLPIIPWKHELEASLFFDRCIDNGNPEALYRQGVVELFSRKRREKGLQHLRDAMEAGHLGASYLHSMISMMTGKEELVKQGFQLLTRLCAIQKARECREKLDLATNHIWFNYNWSDTMTDLPKLCAEQHWKRIGWSKEYEYFEDESCEACRCDAEISMFFDRFVRNN</sequence>
<dbReference type="Pfam" id="PF23310">
    <property type="entry name" value="TPR_27"/>
    <property type="match status" value="1"/>
</dbReference>
<reference evidence="2" key="1">
    <citation type="journal article" date="2020" name="Plant Biotechnol. J.">
        <title>The pomegranate (Punica granatum L.) draft genome dissects genetic divergence between soft- and hard-seeded cultivars.</title>
        <authorList>
            <person name="Luo X."/>
            <person name="Li H."/>
            <person name="Wu Z."/>
            <person name="Yao W."/>
            <person name="Zhao P."/>
            <person name="Cao D."/>
            <person name="Yu H."/>
            <person name="Li K."/>
            <person name="Poudel K."/>
            <person name="Zhao D."/>
            <person name="Zhang F."/>
            <person name="Xia X."/>
            <person name="Chen L."/>
            <person name="Wang Q."/>
            <person name="Jing D."/>
            <person name="Cao S."/>
        </authorList>
    </citation>
    <scope>NUCLEOTIDE SEQUENCE [LARGE SCALE GENOMIC DNA]</scope>
    <source>
        <strain evidence="2">cv. Tunisia</strain>
    </source>
</reference>
<evidence type="ECO:0000259" key="1">
    <source>
        <dbReference type="Pfam" id="PF23310"/>
    </source>
</evidence>
<keyword evidence="2" id="KW-1185">Reference proteome</keyword>
<evidence type="ECO:0000313" key="3">
    <source>
        <dbReference type="RefSeq" id="XP_031378640.1"/>
    </source>
</evidence>
<proteinExistence type="predicted"/>
<gene>
    <name evidence="3" type="primary">LOC116194062</name>
</gene>
<evidence type="ECO:0000313" key="2">
    <source>
        <dbReference type="Proteomes" id="UP000515151"/>
    </source>
</evidence>
<dbReference type="RefSeq" id="XP_031378640.1">
    <property type="nucleotide sequence ID" value="XM_031522780.1"/>
</dbReference>
<dbReference type="OrthoDB" id="1865546at2759"/>